<feature type="repeat" description="ANK" evidence="3">
    <location>
        <begin position="414"/>
        <end position="446"/>
    </location>
</feature>
<dbReference type="Gene3D" id="1.25.40.20">
    <property type="entry name" value="Ankyrin repeat-containing domain"/>
    <property type="match status" value="2"/>
</dbReference>
<feature type="region of interest" description="Disordered" evidence="4">
    <location>
        <begin position="157"/>
        <end position="176"/>
    </location>
</feature>
<keyword evidence="2 3" id="KW-0040">ANK repeat</keyword>
<dbReference type="EMBL" id="KN847321">
    <property type="protein sequence ID" value="KIW52932.1"/>
    <property type="molecule type" value="Genomic_DNA"/>
</dbReference>
<dbReference type="PRINTS" id="PR01415">
    <property type="entry name" value="ANKYRIN"/>
</dbReference>
<dbReference type="OrthoDB" id="4134574at2759"/>
<dbReference type="InterPro" id="IPR036770">
    <property type="entry name" value="Ankyrin_rpt-contain_sf"/>
</dbReference>
<dbReference type="Pfam" id="PF12796">
    <property type="entry name" value="Ank_2"/>
    <property type="match status" value="1"/>
</dbReference>
<dbReference type="GeneID" id="25330448"/>
<dbReference type="AlphaFoldDB" id="A0A0D2CSC8"/>
<evidence type="ECO:0000256" key="2">
    <source>
        <dbReference type="ARBA" id="ARBA00023043"/>
    </source>
</evidence>
<organism evidence="5 6">
    <name type="scientific">Exophiala xenobiotica</name>
    <dbReference type="NCBI Taxonomy" id="348802"/>
    <lineage>
        <taxon>Eukaryota</taxon>
        <taxon>Fungi</taxon>
        <taxon>Dikarya</taxon>
        <taxon>Ascomycota</taxon>
        <taxon>Pezizomycotina</taxon>
        <taxon>Eurotiomycetes</taxon>
        <taxon>Chaetothyriomycetidae</taxon>
        <taxon>Chaetothyriales</taxon>
        <taxon>Herpotrichiellaceae</taxon>
        <taxon>Exophiala</taxon>
    </lineage>
</organism>
<dbReference type="GO" id="GO:0085020">
    <property type="term" value="P:protein K6-linked ubiquitination"/>
    <property type="evidence" value="ECO:0007669"/>
    <property type="project" value="TreeGrafter"/>
</dbReference>
<dbReference type="STRING" id="348802.A0A0D2CSC8"/>
<feature type="region of interest" description="Disordered" evidence="4">
    <location>
        <begin position="193"/>
        <end position="233"/>
    </location>
</feature>
<dbReference type="SMART" id="SM00248">
    <property type="entry name" value="ANK"/>
    <property type="match status" value="6"/>
</dbReference>
<evidence type="ECO:0000313" key="5">
    <source>
        <dbReference type="EMBL" id="KIW52932.1"/>
    </source>
</evidence>
<dbReference type="GO" id="GO:0004842">
    <property type="term" value="F:ubiquitin-protein transferase activity"/>
    <property type="evidence" value="ECO:0007669"/>
    <property type="project" value="TreeGrafter"/>
</dbReference>
<evidence type="ECO:0000256" key="3">
    <source>
        <dbReference type="PROSITE-ProRule" id="PRU00023"/>
    </source>
</evidence>
<accession>A0A0D2CSC8</accession>
<reference evidence="5 6" key="1">
    <citation type="submission" date="2015-01" db="EMBL/GenBank/DDBJ databases">
        <title>The Genome Sequence of Exophiala xenobiotica CBS118157.</title>
        <authorList>
            <consortium name="The Broad Institute Genomics Platform"/>
            <person name="Cuomo C."/>
            <person name="de Hoog S."/>
            <person name="Gorbushina A."/>
            <person name="Stielow B."/>
            <person name="Teixiera M."/>
            <person name="Abouelleil A."/>
            <person name="Chapman S.B."/>
            <person name="Priest M."/>
            <person name="Young S.K."/>
            <person name="Wortman J."/>
            <person name="Nusbaum C."/>
            <person name="Birren B."/>
        </authorList>
    </citation>
    <scope>NUCLEOTIDE SEQUENCE [LARGE SCALE GENOMIC DNA]</scope>
    <source>
        <strain evidence="5 6">CBS 118157</strain>
    </source>
</reference>
<proteinExistence type="predicted"/>
<keyword evidence="1" id="KW-0677">Repeat</keyword>
<feature type="compositionally biased region" description="Basic and acidic residues" evidence="4">
    <location>
        <begin position="217"/>
        <end position="233"/>
    </location>
</feature>
<dbReference type="HOGENOM" id="CLU_459288_0_0_1"/>
<feature type="repeat" description="ANK" evidence="3">
    <location>
        <begin position="447"/>
        <end position="479"/>
    </location>
</feature>
<dbReference type="PROSITE" id="PS50297">
    <property type="entry name" value="ANK_REP_REGION"/>
    <property type="match status" value="4"/>
</dbReference>
<sequence length="594" mass="65607">MAPPSIYQAAQNIDRLLVSCAEATDSLKQLSGGDDSTHIPKNELWEIFPVIERHLLYAFTLLLGRNDPLRQPFRSLLEESWIDTILRCCSNTLFIIHYNLRSVKRKTSDADVNWDEARELLVVQDKNLKHLTEVLKIHSDSKLPSLHVLNGIDKQASRSSQIRQKIKGTGTATPAAKGMLGKTAHVSDADLAQAATPSEPSEPFPPKGKQENTNNISERDDGNSRGTEYDRGFKDGREQACSLLKSIGLFDFEPPNGNRVTWLTQAILEDSVQAVELLLDMGTEINQESPLEDSKGYHITASVSSRPITTLRHRGDVPTIQLLWEEYNVGIEVRSDGNADKGFTPLIIAVKHGEAAAVRYLKLSKANLKTTDDTGQSLLHLAYTFTLRCHERERRITGFLIKETPGLVNSENQVKETPLHCAAKAGRVNILELLIENGARVDLPNNTGRTPLHLAVVFDDVDAVALLLKNNARLDARTNSGNAPLHAAIWSKKNSMITLLLDNGADINQVGQHGMPPLHIAAKIQDFATVYELLKRGASPWTGVKIKGKGEEQTAKGVLLAIAQAKRGPDFQRINKLLSDALSRRTILEAAQYQ</sequence>
<feature type="repeat" description="ANK" evidence="3">
    <location>
        <begin position="480"/>
        <end position="512"/>
    </location>
</feature>
<dbReference type="SUPFAM" id="SSF48403">
    <property type="entry name" value="Ankyrin repeat"/>
    <property type="match status" value="1"/>
</dbReference>
<dbReference type="PANTHER" id="PTHR24171:SF9">
    <property type="entry name" value="ANKYRIN REPEAT DOMAIN-CONTAINING PROTEIN 39"/>
    <property type="match status" value="1"/>
</dbReference>
<dbReference type="InterPro" id="IPR002110">
    <property type="entry name" value="Ankyrin_rpt"/>
</dbReference>
<evidence type="ECO:0000256" key="4">
    <source>
        <dbReference type="SAM" id="MobiDB-lite"/>
    </source>
</evidence>
<feature type="repeat" description="ANK" evidence="3">
    <location>
        <begin position="513"/>
        <end position="539"/>
    </location>
</feature>
<dbReference type="Pfam" id="PF00023">
    <property type="entry name" value="Ank"/>
    <property type="match status" value="1"/>
</dbReference>
<dbReference type="PANTHER" id="PTHR24171">
    <property type="entry name" value="ANKYRIN REPEAT DOMAIN-CONTAINING PROTEIN 39-RELATED"/>
    <property type="match status" value="1"/>
</dbReference>
<evidence type="ECO:0000313" key="6">
    <source>
        <dbReference type="Proteomes" id="UP000054342"/>
    </source>
</evidence>
<dbReference type="Proteomes" id="UP000054342">
    <property type="component" value="Unassembled WGS sequence"/>
</dbReference>
<evidence type="ECO:0000256" key="1">
    <source>
        <dbReference type="ARBA" id="ARBA00022737"/>
    </source>
</evidence>
<protein>
    <submittedName>
        <fullName evidence="5">Uncharacterized protein</fullName>
    </submittedName>
</protein>
<dbReference type="RefSeq" id="XP_013313516.1">
    <property type="nucleotide sequence ID" value="XM_013458062.1"/>
</dbReference>
<feature type="repeat" description="ANK" evidence="3">
    <location>
        <begin position="341"/>
        <end position="373"/>
    </location>
</feature>
<keyword evidence="6" id="KW-1185">Reference proteome</keyword>
<name>A0A0D2CSC8_9EURO</name>
<dbReference type="PROSITE" id="PS50088">
    <property type="entry name" value="ANK_REPEAT"/>
    <property type="match status" value="5"/>
</dbReference>
<gene>
    <name evidence="5" type="ORF">PV05_08540</name>
</gene>